<keyword evidence="1" id="KW-0812">Transmembrane</keyword>
<protein>
    <recommendedName>
        <fullName evidence="2">DUF7965 domain-containing protein</fullName>
    </recommendedName>
</protein>
<evidence type="ECO:0000313" key="4">
    <source>
        <dbReference type="Proteomes" id="UP000199161"/>
    </source>
</evidence>
<keyword evidence="1" id="KW-1133">Transmembrane helix</keyword>
<name>A0A1I1IE80_NATHA</name>
<feature type="transmembrane region" description="Helical" evidence="1">
    <location>
        <begin position="84"/>
        <end position="109"/>
    </location>
</feature>
<evidence type="ECO:0000256" key="1">
    <source>
        <dbReference type="SAM" id="Phobius"/>
    </source>
</evidence>
<gene>
    <name evidence="3" type="ORF">SAMN05444422_107109</name>
</gene>
<dbReference type="Pfam" id="PF25913">
    <property type="entry name" value="DUF7965"/>
    <property type="match status" value="1"/>
</dbReference>
<dbReference type="EMBL" id="FOKW01000007">
    <property type="protein sequence ID" value="SFC34445.1"/>
    <property type="molecule type" value="Genomic_DNA"/>
</dbReference>
<sequence length="163" mass="16112">MVSRWRALEVVATATAALAMVVVSAVLAGHVNGGLTDVLLEIDTPTAGILFGYLWLLTLVAAADLEITRHEPADGSSRGPLRAVGWTAGTGAGIALVYLTVVFIVGFVAPGPGSIDPGSVAVGRVVGGGTAAGAGIGGVAGAILHGCDRAAAAVTTVESQRNE</sequence>
<keyword evidence="4" id="KW-1185">Reference proteome</keyword>
<dbReference type="InterPro" id="IPR058271">
    <property type="entry name" value="DUF7965"/>
</dbReference>
<evidence type="ECO:0000259" key="2">
    <source>
        <dbReference type="Pfam" id="PF25913"/>
    </source>
</evidence>
<evidence type="ECO:0000313" key="3">
    <source>
        <dbReference type="EMBL" id="SFC34445.1"/>
    </source>
</evidence>
<accession>A0A1I1IE80</accession>
<reference evidence="4" key="1">
    <citation type="submission" date="2016-10" db="EMBL/GenBank/DDBJ databases">
        <authorList>
            <person name="Varghese N."/>
            <person name="Submissions S."/>
        </authorList>
    </citation>
    <scope>NUCLEOTIDE SEQUENCE [LARGE SCALE GENOMIC DNA]</scope>
    <source>
        <strain evidence="4">DSM 13078</strain>
    </source>
</reference>
<organism evidence="3 4">
    <name type="scientific">Natronobacterium haloterrestre</name>
    <name type="common">Halobiforma haloterrestris</name>
    <dbReference type="NCBI Taxonomy" id="148448"/>
    <lineage>
        <taxon>Archaea</taxon>
        <taxon>Methanobacteriati</taxon>
        <taxon>Methanobacteriota</taxon>
        <taxon>Stenosarchaea group</taxon>
        <taxon>Halobacteria</taxon>
        <taxon>Halobacteriales</taxon>
        <taxon>Natrialbaceae</taxon>
        <taxon>Natronobacterium</taxon>
    </lineage>
</organism>
<dbReference type="AlphaFoldDB" id="A0A1I1IE80"/>
<dbReference type="OrthoDB" id="386937at2157"/>
<feature type="domain" description="DUF7965" evidence="2">
    <location>
        <begin position="8"/>
        <end position="152"/>
    </location>
</feature>
<proteinExistence type="predicted"/>
<keyword evidence="1" id="KW-0472">Membrane</keyword>
<dbReference type="Proteomes" id="UP000199161">
    <property type="component" value="Unassembled WGS sequence"/>
</dbReference>
<feature type="transmembrane region" description="Helical" evidence="1">
    <location>
        <begin position="44"/>
        <end position="63"/>
    </location>
</feature>
<dbReference type="RefSeq" id="WP_089788709.1">
    <property type="nucleotide sequence ID" value="NZ_FOKW01000007.1"/>
</dbReference>